<evidence type="ECO:0000313" key="6">
    <source>
        <dbReference type="EMBL" id="NWS73981.1"/>
    </source>
</evidence>
<feature type="non-terminal residue" evidence="6">
    <location>
        <position position="86"/>
    </location>
</feature>
<gene>
    <name evidence="6" type="primary">Aif1l</name>
    <name evidence="6" type="ORF">CROSUL_R08331</name>
</gene>
<dbReference type="Pfam" id="PF21008">
    <property type="entry name" value="AIF-1"/>
    <property type="match status" value="1"/>
</dbReference>
<dbReference type="InterPro" id="IPR049025">
    <property type="entry name" value="AIF-1_EF_pair"/>
</dbReference>
<dbReference type="GO" id="GO:0032587">
    <property type="term" value="C:ruffle membrane"/>
    <property type="evidence" value="ECO:0007669"/>
    <property type="project" value="TreeGrafter"/>
</dbReference>
<feature type="region of interest" description="Disordered" evidence="4">
    <location>
        <begin position="64"/>
        <end position="86"/>
    </location>
</feature>
<proteinExistence type="predicted"/>
<dbReference type="AlphaFoldDB" id="A0A7K5HX91"/>
<dbReference type="Proteomes" id="UP000549499">
    <property type="component" value="Unassembled WGS sequence"/>
</dbReference>
<evidence type="ECO:0000259" key="5">
    <source>
        <dbReference type="Pfam" id="PF21008"/>
    </source>
</evidence>
<dbReference type="GO" id="GO:0005509">
    <property type="term" value="F:calcium ion binding"/>
    <property type="evidence" value="ECO:0007669"/>
    <property type="project" value="TreeGrafter"/>
</dbReference>
<keyword evidence="7" id="KW-1185">Reference proteome</keyword>
<feature type="non-terminal residue" evidence="6">
    <location>
        <position position="1"/>
    </location>
</feature>
<dbReference type="GO" id="GO:0051017">
    <property type="term" value="P:actin filament bundle assembly"/>
    <property type="evidence" value="ECO:0007669"/>
    <property type="project" value="TreeGrafter"/>
</dbReference>
<evidence type="ECO:0000256" key="2">
    <source>
        <dbReference type="ARBA" id="ARBA00022737"/>
    </source>
</evidence>
<evidence type="ECO:0000256" key="4">
    <source>
        <dbReference type="SAM" id="MobiDB-lite"/>
    </source>
</evidence>
<accession>A0A7K5HX91</accession>
<keyword evidence="1" id="KW-0479">Metal-binding</keyword>
<dbReference type="OrthoDB" id="26525at2759"/>
<keyword evidence="2" id="KW-0677">Repeat</keyword>
<evidence type="ECO:0000256" key="3">
    <source>
        <dbReference type="ARBA" id="ARBA00022837"/>
    </source>
</evidence>
<reference evidence="6 7" key="1">
    <citation type="submission" date="2019-09" db="EMBL/GenBank/DDBJ databases">
        <title>Bird 10,000 Genomes (B10K) Project - Family phase.</title>
        <authorList>
            <person name="Zhang G."/>
        </authorList>
    </citation>
    <scope>NUCLEOTIDE SEQUENCE [LARGE SCALE GENOMIC DNA]</scope>
    <source>
        <strain evidence="6">B10K-DU-003-44</strain>
        <tissue evidence="6">Muscle</tissue>
    </source>
</reference>
<feature type="domain" description="Allograft inflammatory factor 1-like EF-hand" evidence="5">
    <location>
        <begin position="3"/>
        <end position="86"/>
    </location>
</feature>
<dbReference type="SUPFAM" id="SSF47473">
    <property type="entry name" value="EF-hand"/>
    <property type="match status" value="1"/>
</dbReference>
<dbReference type="GO" id="GO:0097178">
    <property type="term" value="P:ruffle assembly"/>
    <property type="evidence" value="ECO:0007669"/>
    <property type="project" value="TreeGrafter"/>
</dbReference>
<dbReference type="InterPro" id="IPR011992">
    <property type="entry name" value="EF-hand-dom_pair"/>
</dbReference>
<organism evidence="6 7">
    <name type="scientific">Crotophaga sulcirostris</name>
    <name type="common">Groove-billed ani</name>
    <dbReference type="NCBI Taxonomy" id="33598"/>
    <lineage>
        <taxon>Eukaryota</taxon>
        <taxon>Metazoa</taxon>
        <taxon>Chordata</taxon>
        <taxon>Craniata</taxon>
        <taxon>Vertebrata</taxon>
        <taxon>Euteleostomi</taxon>
        <taxon>Archelosauria</taxon>
        <taxon>Archosauria</taxon>
        <taxon>Dinosauria</taxon>
        <taxon>Saurischia</taxon>
        <taxon>Theropoda</taxon>
        <taxon>Coelurosauria</taxon>
        <taxon>Aves</taxon>
        <taxon>Neognathae</taxon>
        <taxon>Neoaves</taxon>
        <taxon>Otidimorphae</taxon>
        <taxon>Cuculiformes</taxon>
        <taxon>Crotophagidae</taxon>
        <taxon>Crotophaga</taxon>
    </lineage>
</organism>
<name>A0A7K5HX91_CROSL</name>
<evidence type="ECO:0000313" key="7">
    <source>
        <dbReference type="Proteomes" id="UP000549499"/>
    </source>
</evidence>
<dbReference type="GO" id="GO:0051015">
    <property type="term" value="F:actin filament binding"/>
    <property type="evidence" value="ECO:0007669"/>
    <property type="project" value="TreeGrafter"/>
</dbReference>
<evidence type="ECO:0000256" key="1">
    <source>
        <dbReference type="ARBA" id="ARBA00022723"/>
    </source>
</evidence>
<dbReference type="PANTHER" id="PTHR10356:SF5">
    <property type="entry name" value="ALLOGRAFT INFLAMMATORY FACTOR 1-LIKE"/>
    <property type="match status" value="1"/>
</dbReference>
<dbReference type="Gene3D" id="1.10.238.10">
    <property type="entry name" value="EF-hand"/>
    <property type="match status" value="1"/>
</dbReference>
<sequence>GLTDLMTVKKVMEKLGAPKTHLELKRTMLEVTGGFSETLSYEDFVHVMLGRSSPVFKLRMMFEKKAKESDPRPSGPAPERDIADLP</sequence>
<dbReference type="InterPro" id="IPR042433">
    <property type="entry name" value="AIF1/AIF1L"/>
</dbReference>
<dbReference type="EMBL" id="VYZB01000421">
    <property type="protein sequence ID" value="NWS73981.1"/>
    <property type="molecule type" value="Genomic_DNA"/>
</dbReference>
<protein>
    <submittedName>
        <fullName evidence="6">AIF1L factor</fullName>
    </submittedName>
</protein>
<comment type="caution">
    <text evidence="6">The sequence shown here is derived from an EMBL/GenBank/DDBJ whole genome shotgun (WGS) entry which is preliminary data.</text>
</comment>
<dbReference type="GO" id="GO:0005884">
    <property type="term" value="C:actin filament"/>
    <property type="evidence" value="ECO:0007669"/>
    <property type="project" value="TreeGrafter"/>
</dbReference>
<dbReference type="PANTHER" id="PTHR10356">
    <property type="entry name" value="ALLOGRAFT INFLAMMATORY FACTOR-1"/>
    <property type="match status" value="1"/>
</dbReference>
<keyword evidence="3" id="KW-0106">Calcium</keyword>